<evidence type="ECO:0000313" key="6">
    <source>
        <dbReference type="EMBL" id="KAJ3482385.1"/>
    </source>
</evidence>
<name>A0AAD5V574_9APHY</name>
<dbReference type="PROSITE" id="PS01211">
    <property type="entry name" value="UPF0001"/>
    <property type="match status" value="1"/>
</dbReference>
<feature type="domain" description="Alanine racemase N-terminal" evidence="5">
    <location>
        <begin position="25"/>
        <end position="266"/>
    </location>
</feature>
<accession>A0AAD5V574</accession>
<evidence type="ECO:0000256" key="3">
    <source>
        <dbReference type="PIRSR" id="PIRSR004848-1"/>
    </source>
</evidence>
<organism evidence="6 7">
    <name type="scientific">Meripilus lineatus</name>
    <dbReference type="NCBI Taxonomy" id="2056292"/>
    <lineage>
        <taxon>Eukaryota</taxon>
        <taxon>Fungi</taxon>
        <taxon>Dikarya</taxon>
        <taxon>Basidiomycota</taxon>
        <taxon>Agaricomycotina</taxon>
        <taxon>Agaricomycetes</taxon>
        <taxon>Polyporales</taxon>
        <taxon>Meripilaceae</taxon>
        <taxon>Meripilus</taxon>
    </lineage>
</organism>
<protein>
    <recommendedName>
        <fullName evidence="2">Pyridoxal phosphate homeostasis protein</fullName>
        <shortName evidence="2">PLP homeostasis protein</shortName>
    </recommendedName>
</protein>
<dbReference type="PANTHER" id="PTHR10146:SF14">
    <property type="entry name" value="PYRIDOXAL PHOSPHATE HOMEOSTASIS PROTEIN"/>
    <property type="match status" value="1"/>
</dbReference>
<dbReference type="HAMAP" id="MF_02087">
    <property type="entry name" value="PLP_homeostasis"/>
    <property type="match status" value="1"/>
</dbReference>
<evidence type="ECO:0000256" key="4">
    <source>
        <dbReference type="RuleBase" id="RU004514"/>
    </source>
</evidence>
<evidence type="ECO:0000313" key="7">
    <source>
        <dbReference type="Proteomes" id="UP001212997"/>
    </source>
</evidence>
<dbReference type="InterPro" id="IPR011078">
    <property type="entry name" value="PyrdxlP_homeostasis"/>
</dbReference>
<comment type="function">
    <text evidence="2">Pyridoxal 5'-phosphate (PLP)-binding protein, which may be involved in intracellular homeostatic regulation of pyridoxal 5'-phosphate (PLP), the active form of vitamin B6.</text>
</comment>
<dbReference type="CDD" id="cd06822">
    <property type="entry name" value="PLPDE_III_YBL036c_euk"/>
    <property type="match status" value="1"/>
</dbReference>
<comment type="caution">
    <text evidence="6">The sequence shown here is derived from an EMBL/GenBank/DDBJ whole genome shotgun (WGS) entry which is preliminary data.</text>
</comment>
<comment type="similarity">
    <text evidence="2 4">Belongs to the pyridoxal phosphate-binding protein YggS/PROSC family.</text>
</comment>
<dbReference type="NCBIfam" id="TIGR00044">
    <property type="entry name" value="YggS family pyridoxal phosphate-dependent enzyme"/>
    <property type="match status" value="1"/>
</dbReference>
<keyword evidence="7" id="KW-1185">Reference proteome</keyword>
<dbReference type="FunFam" id="3.20.20.10:FF:000018">
    <property type="entry name" value="Pyridoxal phosphate homeostasis protein"/>
    <property type="match status" value="1"/>
</dbReference>
<dbReference type="InterPro" id="IPR001608">
    <property type="entry name" value="Ala_racemase_N"/>
</dbReference>
<dbReference type="SUPFAM" id="SSF51419">
    <property type="entry name" value="PLP-binding barrel"/>
    <property type="match status" value="1"/>
</dbReference>
<dbReference type="AlphaFoldDB" id="A0AAD5V574"/>
<dbReference type="GO" id="GO:0030170">
    <property type="term" value="F:pyridoxal phosphate binding"/>
    <property type="evidence" value="ECO:0007669"/>
    <property type="project" value="UniProtKB-UniRule"/>
</dbReference>
<evidence type="ECO:0000256" key="1">
    <source>
        <dbReference type="ARBA" id="ARBA00022898"/>
    </source>
</evidence>
<dbReference type="PIRSF" id="PIRSF004848">
    <property type="entry name" value="YBL036c_PLPDEIII"/>
    <property type="match status" value="1"/>
</dbReference>
<reference evidence="6" key="1">
    <citation type="submission" date="2022-07" db="EMBL/GenBank/DDBJ databases">
        <title>Genome Sequence of Physisporinus lineatus.</title>
        <authorList>
            <person name="Buettner E."/>
        </authorList>
    </citation>
    <scope>NUCLEOTIDE SEQUENCE</scope>
    <source>
        <strain evidence="6">VT162</strain>
    </source>
</reference>
<keyword evidence="1 2" id="KW-0663">Pyridoxal phosphate</keyword>
<evidence type="ECO:0000256" key="2">
    <source>
        <dbReference type="HAMAP-Rule" id="MF_03225"/>
    </source>
</evidence>
<sequence>MASTTPSVSIARATAERTAELHESLAEIRARVQQTAVVTEPTLVAVSKYKPAADVLACFEAGQLDFGENYVQELVEKASQLSPDIRWHFIGTLQSNKAKTLASIPNLYAVQTINSIKAATALNKALPEDRPSLLNVLIQVNTSGESNKSGIPPLSPTSSSPDLVELAQHIITQCPRLHLQGLMTIGSLVESLASDEKENEDFETLKTTRDTLQTHLASQGLSGEGGKWGKDGKLVLSMGMSSDFVAALQAGSDIVRVGTGIFGSRPKKETS</sequence>
<evidence type="ECO:0000259" key="5">
    <source>
        <dbReference type="Pfam" id="PF01168"/>
    </source>
</evidence>
<dbReference type="Pfam" id="PF01168">
    <property type="entry name" value="Ala_racemase_N"/>
    <property type="match status" value="1"/>
</dbReference>
<dbReference type="EMBL" id="JANAWD010000275">
    <property type="protein sequence ID" value="KAJ3482385.1"/>
    <property type="molecule type" value="Genomic_DNA"/>
</dbReference>
<dbReference type="Gene3D" id="3.20.20.10">
    <property type="entry name" value="Alanine racemase"/>
    <property type="match status" value="1"/>
</dbReference>
<comment type="cofactor">
    <cofactor evidence="3">
        <name>pyridoxal 5'-phosphate</name>
        <dbReference type="ChEBI" id="CHEBI:597326"/>
    </cofactor>
</comment>
<dbReference type="InterPro" id="IPR029066">
    <property type="entry name" value="PLP-binding_barrel"/>
</dbReference>
<dbReference type="Proteomes" id="UP001212997">
    <property type="component" value="Unassembled WGS sequence"/>
</dbReference>
<feature type="modified residue" description="N6-(pyridoxal phosphate)lysine" evidence="2 3">
    <location>
        <position position="48"/>
    </location>
</feature>
<proteinExistence type="inferred from homology"/>
<gene>
    <name evidence="6" type="ORF">NLI96_g7007</name>
</gene>
<dbReference type="PANTHER" id="PTHR10146">
    <property type="entry name" value="PROLINE SYNTHETASE CO-TRANSCRIBED BACTERIAL HOMOLOG PROTEIN"/>
    <property type="match status" value="1"/>
</dbReference>